<protein>
    <recommendedName>
        <fullName evidence="6">N1221-domain-containing protein</fullName>
    </recommendedName>
</protein>
<feature type="region of interest" description="Disordered" evidence="1">
    <location>
        <begin position="348"/>
        <end position="401"/>
    </location>
</feature>
<dbReference type="InterPro" id="IPR012486">
    <property type="entry name" value="Far11/STRP_N"/>
</dbReference>
<feature type="domain" description="Far11/STRP N-terminal" evidence="2">
    <location>
        <begin position="45"/>
        <end position="331"/>
    </location>
</feature>
<accession>A0A067MYL2</accession>
<dbReference type="SMART" id="SM01293">
    <property type="entry name" value="DUF3402"/>
    <property type="match status" value="1"/>
</dbReference>
<dbReference type="InParanoid" id="A0A067MYL2"/>
<proteinExistence type="predicted"/>
<dbReference type="STRING" id="930990.A0A067MYL2"/>
<reference evidence="5" key="1">
    <citation type="journal article" date="2014" name="Proc. Natl. Acad. Sci. U.S.A.">
        <title>Extensive sampling of basidiomycete genomes demonstrates inadequacy of the white-rot/brown-rot paradigm for wood decay fungi.</title>
        <authorList>
            <person name="Riley R."/>
            <person name="Salamov A.A."/>
            <person name="Brown D.W."/>
            <person name="Nagy L.G."/>
            <person name="Floudas D."/>
            <person name="Held B.W."/>
            <person name="Levasseur A."/>
            <person name="Lombard V."/>
            <person name="Morin E."/>
            <person name="Otillar R."/>
            <person name="Lindquist E.A."/>
            <person name="Sun H."/>
            <person name="LaButti K.M."/>
            <person name="Schmutz J."/>
            <person name="Jabbour D."/>
            <person name="Luo H."/>
            <person name="Baker S.E."/>
            <person name="Pisabarro A.G."/>
            <person name="Walton J.D."/>
            <person name="Blanchette R.A."/>
            <person name="Henrissat B."/>
            <person name="Martin F."/>
            <person name="Cullen D."/>
            <person name="Hibbett D.S."/>
            <person name="Grigoriev I.V."/>
        </authorList>
    </citation>
    <scope>NUCLEOTIDE SEQUENCE [LARGE SCALE GENOMIC DNA]</scope>
    <source>
        <strain evidence="5">FD-172 SS1</strain>
    </source>
</reference>
<evidence type="ECO:0000313" key="4">
    <source>
        <dbReference type="EMBL" id="KDQ20704.1"/>
    </source>
</evidence>
<dbReference type="Pfam" id="PF07923">
    <property type="entry name" value="N1221"/>
    <property type="match status" value="1"/>
</dbReference>
<dbReference type="Proteomes" id="UP000027195">
    <property type="component" value="Unassembled WGS sequence"/>
</dbReference>
<feature type="domain" description="Far11/STRP C-terminal" evidence="3">
    <location>
        <begin position="424"/>
        <end position="921"/>
    </location>
</feature>
<name>A0A067MYL2_BOTB1</name>
<dbReference type="EMBL" id="KL198017">
    <property type="protein sequence ID" value="KDQ20704.1"/>
    <property type="molecule type" value="Genomic_DNA"/>
</dbReference>
<evidence type="ECO:0000256" key="1">
    <source>
        <dbReference type="SAM" id="MobiDB-lite"/>
    </source>
</evidence>
<feature type="compositionally biased region" description="Pro residues" evidence="1">
    <location>
        <begin position="376"/>
        <end position="394"/>
    </location>
</feature>
<evidence type="ECO:0000313" key="5">
    <source>
        <dbReference type="Proteomes" id="UP000027195"/>
    </source>
</evidence>
<sequence length="1080" mass="120812">MDFSALGSLGFRGVPAEDMVEPGAMDSITLGQLRAAVGSGPKPKPSYYTFSYDDEHAVFNEIEEFYSYVEVPQFAENLKAWGESFGGEWTKCTFAERKTHVEALIDHLEHRDTEARFTSARRLLYVLQGTFAETTSPEHQLHWIIENCKVVRAANGLSNIVDALKIASSKHDLLWSISERQLNVSAAEKHELVEEVNTEMSLYLGMLYLLIEVFKGDDQFGDELMSLEPPLPVYLFNLVSALKEKSTKGYPIKKLLLVLWKCLLACMGGVRELRRAKKLARELDGLPAEGESAAKVKSSPIDLQMFRQETSVKYPTFNPAQNKIHDVPTDSLASAVAPIPVRPHYHHQYTSGDQDSHFSMNPLSGNIHRSVSGQNPFPPQPHIATPAPSPPPSLKPKKQQYQTDQGRPFLFPFSRFTSKQRFVPFAIDEADKLYLRHIHVSLSLYQMWVTREEYILEESGLSKDTSSGSEWRRASIFSEAAPRFGDEEEADDLPSDLKRLDEVIAEAEAAMTDVESNDNRGDRRRAKERRDDLVRLRRAEALYSGTLPSMQGWVIVLLKLLLATVTAATVNSNAPPSNGFPPGINGVPNPPMPPPTLEDIDVMRHREITTKSVSAILLLSLQWFKVSHVMKFHQLAQLLLDSNCLLLILKMFGMQEVSMTVTAKNDSPEHNFFRYCHVNFTKNGHATRPEDFILSPPRVPIRPSLAGAGFPIPENEEVELLDEFSWRNFFTSINFVKIMQKLSKHRPHRIWLLTQYKSSAILKRVLRVSHPLLQLYVLKLIKSQVPFCGRKWRQTNMKLITSIYLNCRPDLRDEWLTAIEVDEGGPALGQEQALRSLVKFYNIKRYGPAAVQALNSAHRRSSSQSVPGVEGLGQGPDIPANRSMLSPRMDPDIFPPLRSQAPDQSPFLPYTTEDSAFEEEYQDYLSEFGDDDVSHMGHDSLDDTSLHGSRPLSAWQKLADFTGDLADGISDSESIAPIGELDVEGLSDPSFADPNKNNWEHLSPKTLAAMPKSPAGGARRTSSGSGLRPVVPFGLDDGSAIDDDLEDEHEMGPMLTGRSEPFAAGEGGRGVDEVEFMYGE</sequence>
<feature type="compositionally biased region" description="Polar residues" evidence="1">
    <location>
        <begin position="348"/>
        <end position="375"/>
    </location>
</feature>
<gene>
    <name evidence="4" type="ORF">BOTBODRAFT_26722</name>
</gene>
<evidence type="ECO:0000259" key="3">
    <source>
        <dbReference type="SMART" id="SM01293"/>
    </source>
</evidence>
<feature type="region of interest" description="Disordered" evidence="1">
    <location>
        <begin position="1011"/>
        <end position="1071"/>
    </location>
</feature>
<dbReference type="AlphaFoldDB" id="A0A067MYL2"/>
<feature type="region of interest" description="Disordered" evidence="1">
    <location>
        <begin position="859"/>
        <end position="906"/>
    </location>
</feature>
<dbReference type="HOGENOM" id="CLU_003184_2_1_1"/>
<evidence type="ECO:0000259" key="2">
    <source>
        <dbReference type="SMART" id="SM01292"/>
    </source>
</evidence>
<dbReference type="PANTHER" id="PTHR13239">
    <property type="entry name" value="PROTEIN REQUIRED FOR HYPHAL ANASTOMOSIS HAM-2"/>
    <property type="match status" value="1"/>
</dbReference>
<dbReference type="GO" id="GO:0007010">
    <property type="term" value="P:cytoskeleton organization"/>
    <property type="evidence" value="ECO:0007669"/>
    <property type="project" value="TreeGrafter"/>
</dbReference>
<dbReference type="InterPro" id="IPR021819">
    <property type="entry name" value="Far11/STRP_C"/>
</dbReference>
<dbReference type="InterPro" id="IPR040185">
    <property type="entry name" value="Far11/STRP"/>
</dbReference>
<dbReference type="SMART" id="SM01292">
    <property type="entry name" value="N1221"/>
    <property type="match status" value="1"/>
</dbReference>
<evidence type="ECO:0008006" key="6">
    <source>
        <dbReference type="Google" id="ProtNLM"/>
    </source>
</evidence>
<dbReference type="OrthoDB" id="18234at2759"/>
<dbReference type="Pfam" id="PF11882">
    <property type="entry name" value="DUF3402"/>
    <property type="match status" value="1"/>
</dbReference>
<keyword evidence="5" id="KW-1185">Reference proteome</keyword>
<dbReference type="FunCoup" id="A0A067MYL2">
    <property type="interactions" value="435"/>
</dbReference>
<organism evidence="4 5">
    <name type="scientific">Botryobasidium botryosum (strain FD-172 SS1)</name>
    <dbReference type="NCBI Taxonomy" id="930990"/>
    <lineage>
        <taxon>Eukaryota</taxon>
        <taxon>Fungi</taxon>
        <taxon>Dikarya</taxon>
        <taxon>Basidiomycota</taxon>
        <taxon>Agaricomycotina</taxon>
        <taxon>Agaricomycetes</taxon>
        <taxon>Cantharellales</taxon>
        <taxon>Botryobasidiaceae</taxon>
        <taxon>Botryobasidium</taxon>
    </lineage>
</organism>
<dbReference type="GO" id="GO:0005829">
    <property type="term" value="C:cytosol"/>
    <property type="evidence" value="ECO:0007669"/>
    <property type="project" value="TreeGrafter"/>
</dbReference>
<feature type="compositionally biased region" description="Acidic residues" evidence="1">
    <location>
        <begin position="1039"/>
        <end position="1049"/>
    </location>
</feature>
<feature type="compositionally biased region" description="Low complexity" evidence="1">
    <location>
        <begin position="1013"/>
        <end position="1026"/>
    </location>
</feature>
<dbReference type="PANTHER" id="PTHR13239:SF4">
    <property type="entry name" value="AT25231P"/>
    <property type="match status" value="1"/>
</dbReference>